<proteinExistence type="predicted"/>
<comment type="caution">
    <text evidence="1">The sequence shown here is derived from an EMBL/GenBank/DDBJ whole genome shotgun (WGS) entry which is preliminary data.</text>
</comment>
<sequence>MNPRVLLLCSTLLLTACAPTIGNKQDVRTTSFFVGETTKQEVADVLGLPADISKSEALGLEYWAYREKAKLTGIMVPVVTGPASAQMDSISTGDTGEYQFKDAAAIYVFDKSEKLIDVRYPN</sequence>
<reference evidence="2" key="1">
    <citation type="journal article" date="2019" name="Int. J. Syst. Evol. Microbiol.">
        <title>The Global Catalogue of Microorganisms (GCM) 10K type strain sequencing project: providing services to taxonomists for standard genome sequencing and annotation.</title>
        <authorList>
            <consortium name="The Broad Institute Genomics Platform"/>
            <consortium name="The Broad Institute Genome Sequencing Center for Infectious Disease"/>
            <person name="Wu L."/>
            <person name="Ma J."/>
        </authorList>
    </citation>
    <scope>NUCLEOTIDE SEQUENCE [LARGE SCALE GENOMIC DNA]</scope>
    <source>
        <strain evidence="2">CGMCC 1.15341</strain>
    </source>
</reference>
<evidence type="ECO:0000313" key="2">
    <source>
        <dbReference type="Proteomes" id="UP000629025"/>
    </source>
</evidence>
<gene>
    <name evidence="1" type="ORF">GCM10011352_16330</name>
</gene>
<protein>
    <recommendedName>
        <fullName evidence="3">Lipoprotein SmpA/OmlA domain-containing protein</fullName>
    </recommendedName>
</protein>
<name>A0ABQ1KBP9_9GAMM</name>
<dbReference type="Proteomes" id="UP000629025">
    <property type="component" value="Unassembled WGS sequence"/>
</dbReference>
<keyword evidence="2" id="KW-1185">Reference proteome</keyword>
<dbReference type="EMBL" id="BMIJ01000003">
    <property type="protein sequence ID" value="GGB91023.1"/>
    <property type="molecule type" value="Genomic_DNA"/>
</dbReference>
<accession>A0ABQ1KBP9</accession>
<dbReference type="RefSeq" id="WP_188747165.1">
    <property type="nucleotide sequence ID" value="NZ_BMIJ01000003.1"/>
</dbReference>
<evidence type="ECO:0000313" key="1">
    <source>
        <dbReference type="EMBL" id="GGB91023.1"/>
    </source>
</evidence>
<dbReference type="PROSITE" id="PS51257">
    <property type="entry name" value="PROKAR_LIPOPROTEIN"/>
    <property type="match status" value="1"/>
</dbReference>
<evidence type="ECO:0008006" key="3">
    <source>
        <dbReference type="Google" id="ProtNLM"/>
    </source>
</evidence>
<organism evidence="1 2">
    <name type="scientific">Marinobacterium zhoushanense</name>
    <dbReference type="NCBI Taxonomy" id="1679163"/>
    <lineage>
        <taxon>Bacteria</taxon>
        <taxon>Pseudomonadati</taxon>
        <taxon>Pseudomonadota</taxon>
        <taxon>Gammaproteobacteria</taxon>
        <taxon>Oceanospirillales</taxon>
        <taxon>Oceanospirillaceae</taxon>
        <taxon>Marinobacterium</taxon>
    </lineage>
</organism>